<dbReference type="Gene3D" id="1.10.510.10">
    <property type="entry name" value="Transferase(Phosphotransferase) domain 1"/>
    <property type="match status" value="1"/>
</dbReference>
<gene>
    <name evidence="9" type="ORF">FJV41_47220</name>
</gene>
<dbReference type="PROSITE" id="PS00109">
    <property type="entry name" value="PROTEIN_KINASE_TYR"/>
    <property type="match status" value="1"/>
</dbReference>
<keyword evidence="3 9" id="KW-0418">Kinase</keyword>
<evidence type="ECO:0000256" key="5">
    <source>
        <dbReference type="PROSITE-ProRule" id="PRU10141"/>
    </source>
</evidence>
<dbReference type="OrthoDB" id="9801841at2"/>
<dbReference type="CDD" id="cd14014">
    <property type="entry name" value="STKc_PknB_like"/>
    <property type="match status" value="1"/>
</dbReference>
<dbReference type="AlphaFoldDB" id="A0A540WIV0"/>
<evidence type="ECO:0000313" key="9">
    <source>
        <dbReference type="EMBL" id="TQF08948.1"/>
    </source>
</evidence>
<evidence type="ECO:0000259" key="8">
    <source>
        <dbReference type="PROSITE" id="PS50011"/>
    </source>
</evidence>
<evidence type="ECO:0000256" key="6">
    <source>
        <dbReference type="SAM" id="Coils"/>
    </source>
</evidence>
<keyword evidence="6" id="KW-0175">Coiled coil</keyword>
<feature type="coiled-coil region" evidence="6">
    <location>
        <begin position="703"/>
        <end position="730"/>
    </location>
</feature>
<feature type="region of interest" description="Disordered" evidence="7">
    <location>
        <begin position="734"/>
        <end position="778"/>
    </location>
</feature>
<evidence type="ECO:0000256" key="2">
    <source>
        <dbReference type="ARBA" id="ARBA00022741"/>
    </source>
</evidence>
<dbReference type="InterPro" id="IPR017441">
    <property type="entry name" value="Protein_kinase_ATP_BS"/>
</dbReference>
<accession>A0A540WIV0</accession>
<dbReference type="PANTHER" id="PTHR43289">
    <property type="entry name" value="MITOGEN-ACTIVATED PROTEIN KINASE KINASE KINASE 20-RELATED"/>
    <property type="match status" value="1"/>
</dbReference>
<keyword evidence="10" id="KW-1185">Reference proteome</keyword>
<dbReference type="Gene3D" id="1.25.40.10">
    <property type="entry name" value="Tetratricopeptide repeat domain"/>
    <property type="match status" value="1"/>
</dbReference>
<dbReference type="PROSITE" id="PS00107">
    <property type="entry name" value="PROTEIN_KINASE_ATP"/>
    <property type="match status" value="1"/>
</dbReference>
<dbReference type="InterPro" id="IPR011990">
    <property type="entry name" value="TPR-like_helical_dom_sf"/>
</dbReference>
<dbReference type="PANTHER" id="PTHR43289:SF6">
    <property type="entry name" value="SERINE_THREONINE-PROTEIN KINASE NEKL-3"/>
    <property type="match status" value="1"/>
</dbReference>
<keyword evidence="4 5" id="KW-0067">ATP-binding</keyword>
<feature type="region of interest" description="Disordered" evidence="7">
    <location>
        <begin position="426"/>
        <end position="474"/>
    </location>
</feature>
<dbReference type="GO" id="GO:0005524">
    <property type="term" value="F:ATP binding"/>
    <property type="evidence" value="ECO:0007669"/>
    <property type="project" value="UniProtKB-UniRule"/>
</dbReference>
<feature type="region of interest" description="Disordered" evidence="7">
    <location>
        <begin position="343"/>
        <end position="388"/>
    </location>
</feature>
<feature type="compositionally biased region" description="Polar residues" evidence="7">
    <location>
        <begin position="748"/>
        <end position="764"/>
    </location>
</feature>
<dbReference type="Gene3D" id="3.30.200.20">
    <property type="entry name" value="Phosphorylase Kinase, domain 1"/>
    <property type="match status" value="1"/>
</dbReference>
<evidence type="ECO:0000256" key="4">
    <source>
        <dbReference type="ARBA" id="ARBA00022840"/>
    </source>
</evidence>
<dbReference type="GO" id="GO:0004674">
    <property type="term" value="F:protein serine/threonine kinase activity"/>
    <property type="evidence" value="ECO:0007669"/>
    <property type="project" value="TreeGrafter"/>
</dbReference>
<dbReference type="InterPro" id="IPR011009">
    <property type="entry name" value="Kinase-like_dom_sf"/>
</dbReference>
<dbReference type="PROSITE" id="PS50011">
    <property type="entry name" value="PROTEIN_KINASE_DOM"/>
    <property type="match status" value="1"/>
</dbReference>
<dbReference type="RefSeq" id="WP_141649188.1">
    <property type="nucleotide sequence ID" value="NZ_VIFM01000416.1"/>
</dbReference>
<reference evidence="9 10" key="1">
    <citation type="submission" date="2019-06" db="EMBL/GenBank/DDBJ databases">
        <authorList>
            <person name="Livingstone P."/>
            <person name="Whitworth D."/>
        </authorList>
    </citation>
    <scope>NUCLEOTIDE SEQUENCE [LARGE SCALE GENOMIC DNA]</scope>
    <source>
        <strain evidence="9 10">AM401</strain>
    </source>
</reference>
<evidence type="ECO:0000313" key="10">
    <source>
        <dbReference type="Proteomes" id="UP000315369"/>
    </source>
</evidence>
<dbReference type="Pfam" id="PF00069">
    <property type="entry name" value="Pkinase"/>
    <property type="match status" value="1"/>
</dbReference>
<dbReference type="Proteomes" id="UP000315369">
    <property type="component" value="Unassembled WGS sequence"/>
</dbReference>
<evidence type="ECO:0000256" key="7">
    <source>
        <dbReference type="SAM" id="MobiDB-lite"/>
    </source>
</evidence>
<dbReference type="SUPFAM" id="SSF48452">
    <property type="entry name" value="TPR-like"/>
    <property type="match status" value="1"/>
</dbReference>
<feature type="compositionally biased region" description="Acidic residues" evidence="7">
    <location>
        <begin position="370"/>
        <end position="382"/>
    </location>
</feature>
<keyword evidence="1" id="KW-0808">Transferase</keyword>
<organism evidence="9 10">
    <name type="scientific">Myxococcus llanfairpwllgwyngyllgogerychwyrndrobwllllantysiliogogogochensis</name>
    <dbReference type="NCBI Taxonomy" id="2590453"/>
    <lineage>
        <taxon>Bacteria</taxon>
        <taxon>Pseudomonadati</taxon>
        <taxon>Myxococcota</taxon>
        <taxon>Myxococcia</taxon>
        <taxon>Myxococcales</taxon>
        <taxon>Cystobacterineae</taxon>
        <taxon>Myxococcaceae</taxon>
        <taxon>Myxococcus</taxon>
    </lineage>
</organism>
<dbReference type="InterPro" id="IPR008266">
    <property type="entry name" value="Tyr_kinase_AS"/>
</dbReference>
<keyword evidence="2 5" id="KW-0547">Nucleotide-binding</keyword>
<feature type="domain" description="Protein kinase" evidence="8">
    <location>
        <begin position="12"/>
        <end position="289"/>
    </location>
</feature>
<dbReference type="EMBL" id="VIFM01000416">
    <property type="protein sequence ID" value="TQF08948.1"/>
    <property type="molecule type" value="Genomic_DNA"/>
</dbReference>
<sequence>MANEQHEQFGRYELQSRIGRGGMAETWRAQLLGAAGVTKPVLIKKVLPEFANDEAFVSMFISEARISATLSHGAIAQVFDFGQVDGEYFLAMEYVDGQPLNRIMKRVLRSNFASLPVPIATYIALEMCRGLHYAHTRADDKGEPLNIVHRDISPDNVLVSYEGQVKIVDFGIAKARSLRSFDTAPGVVKGKYLFFSPEQARGEDVDARTDVWATAVVLFEMVCGRLPLEGPEYVVMHKLHTRQPLPRPRDIKPDLPVRLEAILQKALAVKKEDRFESAHAFGDALAGFLFKAAPRFSAMSAAYLLRELFRPDLTEMGKDTKVPPSFVEELSVWRATNSLLPKPTEISAPELRTEPQTIESHPGELPDGGEGLDSEDEDEDGNSPDRGGFFENGFRISTHHVVVAAGLLVLAGFMWSAFDKLKSDWVPPKPSSSGPARPPLPTPPLKDADARRPTDAPPRQQPAQVAAGKPPEAMDTVHMPMESFRLDARRHLFGVSSGRAALGTLNPEVTYRISESGVLSPADRGKPMPSIFFLLSGKNVAADAAVGLVTRKPEPFRGASAVMIFTVGAPTPQDDLPERIVTVTNTRTNEERRHTIHLEWMTTDLSRSLFVDGLDPMEVYTLLLEPVEGGAFTRGRDQGPVVTVACVQQVSVERDGPSTPPARAQRFLLSRGEDVKLSGVHGLYCGFIDDDPTDNQGAVSVRIETARATAERAAAAAERAEAENVEVEVESANIGHEDAGARPGGHVSTGTRTTTSKPATSGKQQEIVVEPEESPEASRGELALEQAKALFKSKQFESARTRARECVAMEPENFECHLFLGSVAARLGRKEEGAKHYRLFLDLAPSSHAQASKVLRVLEEYESMQGSPSEP</sequence>
<name>A0A540WIV0_9BACT</name>
<dbReference type="InterPro" id="IPR000719">
    <property type="entry name" value="Prot_kinase_dom"/>
</dbReference>
<protein>
    <submittedName>
        <fullName evidence="9">Protein kinase</fullName>
    </submittedName>
</protein>
<dbReference type="SUPFAM" id="SSF56112">
    <property type="entry name" value="Protein kinase-like (PK-like)"/>
    <property type="match status" value="1"/>
</dbReference>
<comment type="caution">
    <text evidence="9">The sequence shown here is derived from an EMBL/GenBank/DDBJ whole genome shotgun (WGS) entry which is preliminary data.</text>
</comment>
<proteinExistence type="predicted"/>
<feature type="binding site" evidence="5">
    <location>
        <position position="45"/>
    </location>
    <ligand>
        <name>ATP</name>
        <dbReference type="ChEBI" id="CHEBI:30616"/>
    </ligand>
</feature>
<evidence type="ECO:0000256" key="3">
    <source>
        <dbReference type="ARBA" id="ARBA00022777"/>
    </source>
</evidence>
<evidence type="ECO:0000256" key="1">
    <source>
        <dbReference type="ARBA" id="ARBA00022679"/>
    </source>
</evidence>